<organism evidence="2 3">
    <name type="scientific">Brachionus plicatilis</name>
    <name type="common">Marine rotifer</name>
    <name type="synonym">Brachionus muelleri</name>
    <dbReference type="NCBI Taxonomy" id="10195"/>
    <lineage>
        <taxon>Eukaryota</taxon>
        <taxon>Metazoa</taxon>
        <taxon>Spiralia</taxon>
        <taxon>Gnathifera</taxon>
        <taxon>Rotifera</taxon>
        <taxon>Eurotatoria</taxon>
        <taxon>Monogononta</taxon>
        <taxon>Pseudotrocha</taxon>
        <taxon>Ploima</taxon>
        <taxon>Brachionidae</taxon>
        <taxon>Brachionus</taxon>
    </lineage>
</organism>
<dbReference type="AlphaFoldDB" id="A0A3M7QMG7"/>
<feature type="transmembrane region" description="Helical" evidence="1">
    <location>
        <begin position="12"/>
        <end position="32"/>
    </location>
</feature>
<sequence length="80" mass="9118">MIPTCQDICLLLAASYITKFLTCNHVIIISIFGRKKGRNIKKPPNMGYHTWGTRICKKNLESQSSDSIQSQVKSNDFEKK</sequence>
<keyword evidence="1" id="KW-1133">Transmembrane helix</keyword>
<accession>A0A3M7QMG7</accession>
<keyword evidence="1" id="KW-0472">Membrane</keyword>
<evidence type="ECO:0000256" key="1">
    <source>
        <dbReference type="SAM" id="Phobius"/>
    </source>
</evidence>
<gene>
    <name evidence="2" type="ORF">BpHYR1_030626</name>
</gene>
<name>A0A3M7QMG7_BRAPC</name>
<keyword evidence="3" id="KW-1185">Reference proteome</keyword>
<comment type="caution">
    <text evidence="2">The sequence shown here is derived from an EMBL/GenBank/DDBJ whole genome shotgun (WGS) entry which is preliminary data.</text>
</comment>
<dbReference type="EMBL" id="REGN01005686">
    <property type="protein sequence ID" value="RNA12469.1"/>
    <property type="molecule type" value="Genomic_DNA"/>
</dbReference>
<keyword evidence="1" id="KW-0812">Transmembrane</keyword>
<evidence type="ECO:0000313" key="2">
    <source>
        <dbReference type="EMBL" id="RNA12469.1"/>
    </source>
</evidence>
<protein>
    <submittedName>
        <fullName evidence="2">Uncharacterized protein</fullName>
    </submittedName>
</protein>
<proteinExistence type="predicted"/>
<reference evidence="2 3" key="1">
    <citation type="journal article" date="2018" name="Sci. Rep.">
        <title>Genomic signatures of local adaptation to the degree of environmental predictability in rotifers.</title>
        <authorList>
            <person name="Franch-Gras L."/>
            <person name="Hahn C."/>
            <person name="Garcia-Roger E.M."/>
            <person name="Carmona M.J."/>
            <person name="Serra M."/>
            <person name="Gomez A."/>
        </authorList>
    </citation>
    <scope>NUCLEOTIDE SEQUENCE [LARGE SCALE GENOMIC DNA]</scope>
    <source>
        <strain evidence="2">HYR1</strain>
    </source>
</reference>
<dbReference type="Proteomes" id="UP000276133">
    <property type="component" value="Unassembled WGS sequence"/>
</dbReference>
<evidence type="ECO:0000313" key="3">
    <source>
        <dbReference type="Proteomes" id="UP000276133"/>
    </source>
</evidence>